<proteinExistence type="inferred from homology"/>
<dbReference type="PROSITE" id="PS00108">
    <property type="entry name" value="PROTEIN_KINASE_ST"/>
    <property type="match status" value="1"/>
</dbReference>
<feature type="coiled-coil region" evidence="9">
    <location>
        <begin position="321"/>
        <end position="352"/>
    </location>
</feature>
<keyword evidence="4" id="KW-0808">Transferase</keyword>
<keyword evidence="3" id="KW-0723">Serine/threonine-protein kinase</keyword>
<dbReference type="PANTHER" id="PTHR24346:SF82">
    <property type="entry name" value="KP78A-RELATED"/>
    <property type="match status" value="1"/>
</dbReference>
<dbReference type="InterPro" id="IPR004023">
    <property type="entry name" value="Mago_nashi"/>
</dbReference>
<dbReference type="Gene3D" id="1.10.510.10">
    <property type="entry name" value="Transferase(Phosphotransferase) domain 1"/>
    <property type="match status" value="1"/>
</dbReference>
<evidence type="ECO:0000256" key="8">
    <source>
        <dbReference type="ARBA" id="ARBA00023242"/>
    </source>
</evidence>
<dbReference type="Gene3D" id="3.30.1560.10">
    <property type="entry name" value="Mago nashi"/>
    <property type="match status" value="1"/>
</dbReference>
<dbReference type="SUPFAM" id="SSF56112">
    <property type="entry name" value="Protein kinase-like (PK-like)"/>
    <property type="match status" value="1"/>
</dbReference>
<dbReference type="InterPro" id="IPR000719">
    <property type="entry name" value="Prot_kinase_dom"/>
</dbReference>
<dbReference type="FunFam" id="1.10.510.10:FF:000571">
    <property type="entry name" value="Maternal embryonic leucine zipper kinase"/>
    <property type="match status" value="1"/>
</dbReference>
<dbReference type="GO" id="GO:0035145">
    <property type="term" value="C:exon-exon junction complex"/>
    <property type="evidence" value="ECO:0007669"/>
    <property type="project" value="InterPro"/>
</dbReference>
<comment type="subcellular location">
    <subcellularLocation>
        <location evidence="1">Nucleus</location>
    </subcellularLocation>
</comment>
<dbReference type="SUPFAM" id="SSF89817">
    <property type="entry name" value="Mago nashi protein"/>
    <property type="match status" value="1"/>
</dbReference>
<dbReference type="GO" id="GO:0005737">
    <property type="term" value="C:cytoplasm"/>
    <property type="evidence" value="ECO:0007669"/>
    <property type="project" value="TreeGrafter"/>
</dbReference>
<dbReference type="EMBL" id="VLTN01000004">
    <property type="protein sequence ID" value="KAA0156382.1"/>
    <property type="molecule type" value="Genomic_DNA"/>
</dbReference>
<dbReference type="PROSITE" id="PS50011">
    <property type="entry name" value="PROTEIN_KINASE_DOM"/>
    <property type="match status" value="1"/>
</dbReference>
<dbReference type="Pfam" id="PF00069">
    <property type="entry name" value="Pkinase"/>
    <property type="match status" value="1"/>
</dbReference>
<evidence type="ECO:0000256" key="1">
    <source>
        <dbReference type="ARBA" id="ARBA00004123"/>
    </source>
</evidence>
<feature type="coiled-coil region" evidence="9">
    <location>
        <begin position="382"/>
        <end position="427"/>
    </location>
</feature>
<dbReference type="CDD" id="cd14003">
    <property type="entry name" value="STKc_AMPK-like"/>
    <property type="match status" value="1"/>
</dbReference>
<keyword evidence="9" id="KW-0175">Coiled coil</keyword>
<dbReference type="FunFam" id="3.30.1560.10:FF:000001">
    <property type="entry name" value="Protein mago nashi homolog"/>
    <property type="match status" value="1"/>
</dbReference>
<dbReference type="InterPro" id="IPR008271">
    <property type="entry name" value="Ser/Thr_kinase_AS"/>
</dbReference>
<dbReference type="AlphaFoldDB" id="A0A5A8CTA4"/>
<keyword evidence="13" id="KW-1185">Reference proteome</keyword>
<evidence type="ECO:0000256" key="4">
    <source>
        <dbReference type="ARBA" id="ARBA00022679"/>
    </source>
</evidence>
<dbReference type="InterPro" id="IPR036605">
    <property type="entry name" value="Mago_nashi_sf"/>
</dbReference>
<evidence type="ECO:0000256" key="2">
    <source>
        <dbReference type="ARBA" id="ARBA00009270"/>
    </source>
</evidence>
<accession>A0A5A8CTA4</accession>
<organism evidence="12 13">
    <name type="scientific">Cafeteria roenbergensis</name>
    <name type="common">Marine flagellate</name>
    <dbReference type="NCBI Taxonomy" id="33653"/>
    <lineage>
        <taxon>Eukaryota</taxon>
        <taxon>Sar</taxon>
        <taxon>Stramenopiles</taxon>
        <taxon>Bigyra</taxon>
        <taxon>Opalozoa</taxon>
        <taxon>Bicosoecida</taxon>
        <taxon>Cafeteriaceae</taxon>
        <taxon>Cafeteria</taxon>
    </lineage>
</organism>
<dbReference type="GO" id="GO:0008380">
    <property type="term" value="P:RNA splicing"/>
    <property type="evidence" value="ECO:0007669"/>
    <property type="project" value="InterPro"/>
</dbReference>
<keyword evidence="6" id="KW-0418">Kinase</keyword>
<comment type="caution">
    <text evidence="12">The sequence shown here is derived from an EMBL/GenBank/DDBJ whole genome shotgun (WGS) entry which is preliminary data.</text>
</comment>
<comment type="similarity">
    <text evidence="2">Belongs to the mago nashi family.</text>
</comment>
<dbReference type="Proteomes" id="UP000323011">
    <property type="component" value="Unassembled WGS sequence"/>
</dbReference>
<reference evidence="12 13" key="1">
    <citation type="submission" date="2019-07" db="EMBL/GenBank/DDBJ databases">
        <title>Genomes of Cafeteria roenbergensis.</title>
        <authorList>
            <person name="Fischer M.G."/>
            <person name="Hackl T."/>
            <person name="Roman M."/>
        </authorList>
    </citation>
    <scope>NUCLEOTIDE SEQUENCE [LARGE SCALE GENOMIC DNA]</scope>
    <source>
        <strain evidence="12 13">BVI</strain>
    </source>
</reference>
<sequence>MADATVAADPGAGGRGSHSPPAPDAAEPSPPFYVRYYVGHRGKFGHEFLELEITAAPDGKGPGRLRYANQSSYKKGSRIRKEAWISNAVVAEAERIVREACVIECDDEQWPEPDEVGRQELEVVTKDEHICFACAKVGTLAQAQACDDPKGLTRFYYLSQDLKALVFGLISMHFKIKPIPAMQAAEGQEEDLLAYYRSRVAAFDADRADFASRIRDLAVPHEEIHHLRWELRSRDAEIEDLQRAVRDAQVYLYDERETVLRLQTECEGLKIRDFENRRRVQHLLALTQPVTHETTFFREGRRATSAAEEVTALGQALAQARAQGEQERSALERELAAVRAAAAEEARQLEREAGAAATARDADAASMRAEFDGVRRLYAEKLRAAETHGAELQRRMRRLQARRARDLEGFGADVTALRRALEQLETQWALVGETAAFLAARAGPDGGGRSGVALAVQEGERLARRAWGDEVVKLGTHILTGENVAVKVLEKARIKEIADVTRVTREIKIFKKLEHPFLCRLYEVCNTKHHILLISEFASDGELFGYIVKHGKLREAVAARLFAQLIEGIDYLHDIGVVHRDLKPENILLMDKAAPDGGMAVKVIDFGLSNTFVQGSTLTTACGSPAYASPEMILRVAGGYNPRKSDLWSLGVVLFAMVAGCLPFEHDNTAALYDQILNARYRCPSHLSPACKDLISRILVIDPRRRFGAEEVRRHPWMRGASAAVSLVRSPAPPSALAAAAQARDAAPSAAATPSPCSTA</sequence>
<keyword evidence="8" id="KW-0539">Nucleus</keyword>
<dbReference type="GO" id="GO:0035556">
    <property type="term" value="P:intracellular signal transduction"/>
    <property type="evidence" value="ECO:0007669"/>
    <property type="project" value="TreeGrafter"/>
</dbReference>
<evidence type="ECO:0000256" key="3">
    <source>
        <dbReference type="ARBA" id="ARBA00022527"/>
    </source>
</evidence>
<dbReference type="Pfam" id="PF02792">
    <property type="entry name" value="Mago_nashi"/>
    <property type="match status" value="1"/>
</dbReference>
<dbReference type="SMART" id="SM00220">
    <property type="entry name" value="S_TKc"/>
    <property type="match status" value="1"/>
</dbReference>
<evidence type="ECO:0000256" key="5">
    <source>
        <dbReference type="ARBA" id="ARBA00022741"/>
    </source>
</evidence>
<evidence type="ECO:0000256" key="10">
    <source>
        <dbReference type="SAM" id="MobiDB-lite"/>
    </source>
</evidence>
<dbReference type="InterPro" id="IPR011009">
    <property type="entry name" value="Kinase-like_dom_sf"/>
</dbReference>
<gene>
    <name evidence="12" type="ORF">FNF29_01175</name>
</gene>
<protein>
    <recommendedName>
        <fullName evidence="11">Protein kinase domain-containing protein</fullName>
    </recommendedName>
</protein>
<keyword evidence="5" id="KW-0547">Nucleotide-binding</keyword>
<dbReference type="GO" id="GO:0004674">
    <property type="term" value="F:protein serine/threonine kinase activity"/>
    <property type="evidence" value="ECO:0007669"/>
    <property type="project" value="UniProtKB-KW"/>
</dbReference>
<evidence type="ECO:0000256" key="7">
    <source>
        <dbReference type="ARBA" id="ARBA00022840"/>
    </source>
</evidence>
<dbReference type="PANTHER" id="PTHR24346">
    <property type="entry name" value="MAP/MICROTUBULE AFFINITY-REGULATING KINASE"/>
    <property type="match status" value="1"/>
</dbReference>
<evidence type="ECO:0000256" key="9">
    <source>
        <dbReference type="SAM" id="Coils"/>
    </source>
</evidence>
<evidence type="ECO:0000313" key="12">
    <source>
        <dbReference type="EMBL" id="KAA0156382.1"/>
    </source>
</evidence>
<name>A0A5A8CTA4_CAFRO</name>
<evidence type="ECO:0000313" key="13">
    <source>
        <dbReference type="Proteomes" id="UP000323011"/>
    </source>
</evidence>
<evidence type="ECO:0000259" key="11">
    <source>
        <dbReference type="PROSITE" id="PS50011"/>
    </source>
</evidence>
<dbReference type="GO" id="GO:0005524">
    <property type="term" value="F:ATP binding"/>
    <property type="evidence" value="ECO:0007669"/>
    <property type="project" value="UniProtKB-KW"/>
</dbReference>
<feature type="domain" description="Protein kinase" evidence="11">
    <location>
        <begin position="456"/>
        <end position="718"/>
    </location>
</feature>
<dbReference type="CDD" id="cd11295">
    <property type="entry name" value="Mago_nashi"/>
    <property type="match status" value="1"/>
</dbReference>
<keyword evidence="7" id="KW-0067">ATP-binding</keyword>
<feature type="region of interest" description="Disordered" evidence="10">
    <location>
        <begin position="1"/>
        <end position="27"/>
    </location>
</feature>
<evidence type="ECO:0000256" key="6">
    <source>
        <dbReference type="ARBA" id="ARBA00022777"/>
    </source>
</evidence>